<dbReference type="EMBL" id="JAHRHJ020000002">
    <property type="protein sequence ID" value="KAH9327285.1"/>
    <property type="molecule type" value="Genomic_DNA"/>
</dbReference>
<dbReference type="InterPro" id="IPR006502">
    <property type="entry name" value="PDDEXK-like"/>
</dbReference>
<evidence type="ECO:0000256" key="1">
    <source>
        <dbReference type="SAM" id="MobiDB-lite"/>
    </source>
</evidence>
<dbReference type="PANTHER" id="PTHR31579:SF39">
    <property type="entry name" value="OS01G0973600 PROTEIN"/>
    <property type="match status" value="1"/>
</dbReference>
<dbReference type="OMA" id="MNVNETD"/>
<accession>A0AA38GV94</accession>
<proteinExistence type="predicted"/>
<sequence length="377" mass="41507">MPGYPLNESMLSGFFFDGRKVSPSPPGNWPLDVPGNSSFASPSSSSSRQIFSGGKLRHKPACRAPSQSQASRLLNGFRKEAEEPSNCATVKCSSDESENDLAAMVHDFIENGTSGNDFADQAEEDVAAVNILELKESLQALVSGVSSQERDLFSSISTILMNVIAADLAGQSTGANCNGSCIRQLLVKNLKLAGYNAALCKVKWNNSGRAPGGEYEYIDIVADRSSEPSDRVIIDTDFRSQFEIARPVSHYQATLKLLPVIYIGKEVKLEQILQTMCKAAKCSLKQNTMPVPPWRTLEYMKAKWFSAYERCCSSREEDITVISKHREVSGSKRCEEQLAHLKIFLKKESAPDAGFTTFKSITNRGKIFMRAKPSCWS</sequence>
<protein>
    <recommendedName>
        <fullName evidence="4">Plant-specific domain TIGR01615 family protein</fullName>
    </recommendedName>
</protein>
<dbReference type="NCBIfam" id="TIGR01615">
    <property type="entry name" value="A_thal_3542"/>
    <property type="match status" value="1"/>
</dbReference>
<feature type="region of interest" description="Disordered" evidence="1">
    <location>
        <begin position="25"/>
        <end position="54"/>
    </location>
</feature>
<keyword evidence="3" id="KW-1185">Reference proteome</keyword>
<name>A0AA38GV94_TAXCH</name>
<feature type="compositionally biased region" description="Low complexity" evidence="1">
    <location>
        <begin position="37"/>
        <end position="47"/>
    </location>
</feature>
<dbReference type="Proteomes" id="UP000824469">
    <property type="component" value="Unassembled WGS sequence"/>
</dbReference>
<evidence type="ECO:0000313" key="3">
    <source>
        <dbReference type="Proteomes" id="UP000824469"/>
    </source>
</evidence>
<evidence type="ECO:0000313" key="2">
    <source>
        <dbReference type="EMBL" id="KAH9327285.1"/>
    </source>
</evidence>
<evidence type="ECO:0008006" key="4">
    <source>
        <dbReference type="Google" id="ProtNLM"/>
    </source>
</evidence>
<dbReference type="AlphaFoldDB" id="A0AA38GV94"/>
<dbReference type="PANTHER" id="PTHR31579">
    <property type="entry name" value="OS03G0796600 PROTEIN"/>
    <property type="match status" value="1"/>
</dbReference>
<reference evidence="2 3" key="1">
    <citation type="journal article" date="2021" name="Nat. Plants">
        <title>The Taxus genome provides insights into paclitaxel biosynthesis.</title>
        <authorList>
            <person name="Xiong X."/>
            <person name="Gou J."/>
            <person name="Liao Q."/>
            <person name="Li Y."/>
            <person name="Zhou Q."/>
            <person name="Bi G."/>
            <person name="Li C."/>
            <person name="Du R."/>
            <person name="Wang X."/>
            <person name="Sun T."/>
            <person name="Guo L."/>
            <person name="Liang H."/>
            <person name="Lu P."/>
            <person name="Wu Y."/>
            <person name="Zhang Z."/>
            <person name="Ro D.K."/>
            <person name="Shang Y."/>
            <person name="Huang S."/>
            <person name="Yan J."/>
        </authorList>
    </citation>
    <scope>NUCLEOTIDE SEQUENCE [LARGE SCALE GENOMIC DNA]</scope>
    <source>
        <strain evidence="2">Ta-2019</strain>
    </source>
</reference>
<dbReference type="Pfam" id="PF04720">
    <property type="entry name" value="PDDEXK_6"/>
    <property type="match status" value="1"/>
</dbReference>
<comment type="caution">
    <text evidence="2">The sequence shown here is derived from an EMBL/GenBank/DDBJ whole genome shotgun (WGS) entry which is preliminary data.</text>
</comment>
<organism evidence="2 3">
    <name type="scientific">Taxus chinensis</name>
    <name type="common">Chinese yew</name>
    <name type="synonym">Taxus wallichiana var. chinensis</name>
    <dbReference type="NCBI Taxonomy" id="29808"/>
    <lineage>
        <taxon>Eukaryota</taxon>
        <taxon>Viridiplantae</taxon>
        <taxon>Streptophyta</taxon>
        <taxon>Embryophyta</taxon>
        <taxon>Tracheophyta</taxon>
        <taxon>Spermatophyta</taxon>
        <taxon>Pinopsida</taxon>
        <taxon>Pinidae</taxon>
        <taxon>Conifers II</taxon>
        <taxon>Cupressales</taxon>
        <taxon>Taxaceae</taxon>
        <taxon>Taxus</taxon>
    </lineage>
</organism>
<gene>
    <name evidence="2" type="ORF">KI387_007463</name>
</gene>